<keyword evidence="1" id="KW-1133">Transmembrane helix</keyword>
<dbReference type="Proteomes" id="UP001331761">
    <property type="component" value="Unassembled WGS sequence"/>
</dbReference>
<dbReference type="InterPro" id="IPR019424">
    <property type="entry name" value="7TM_GPCR_Srsx"/>
</dbReference>
<dbReference type="SUPFAM" id="SSF81321">
    <property type="entry name" value="Family A G protein-coupled receptor-like"/>
    <property type="match status" value="1"/>
</dbReference>
<evidence type="ECO:0000313" key="2">
    <source>
        <dbReference type="EMBL" id="KAK5969561.1"/>
    </source>
</evidence>
<organism evidence="2 3">
    <name type="scientific">Trichostrongylus colubriformis</name>
    <name type="common">Black scour worm</name>
    <dbReference type="NCBI Taxonomy" id="6319"/>
    <lineage>
        <taxon>Eukaryota</taxon>
        <taxon>Metazoa</taxon>
        <taxon>Ecdysozoa</taxon>
        <taxon>Nematoda</taxon>
        <taxon>Chromadorea</taxon>
        <taxon>Rhabditida</taxon>
        <taxon>Rhabditina</taxon>
        <taxon>Rhabditomorpha</taxon>
        <taxon>Strongyloidea</taxon>
        <taxon>Trichostrongylidae</taxon>
        <taxon>Trichostrongylus</taxon>
    </lineage>
</organism>
<keyword evidence="1" id="KW-0812">Transmembrane</keyword>
<dbReference type="Pfam" id="PF10320">
    <property type="entry name" value="7TM_GPCR_Srsx"/>
    <property type="match status" value="1"/>
</dbReference>
<gene>
    <name evidence="2" type="ORF">GCK32_011909</name>
</gene>
<feature type="transmembrane region" description="Helical" evidence="1">
    <location>
        <begin position="36"/>
        <end position="55"/>
    </location>
</feature>
<keyword evidence="1" id="KW-0472">Membrane</keyword>
<evidence type="ECO:0000256" key="1">
    <source>
        <dbReference type="SAM" id="Phobius"/>
    </source>
</evidence>
<proteinExistence type="predicted"/>
<accession>A0AAN8EWG5</accession>
<protein>
    <submittedName>
        <fullName evidence="2">Uncharacterized protein</fullName>
    </submittedName>
</protein>
<sequence length="162" mass="17999">MSCAAYDCYTTKECDGLDGYVLCGILTPVRGAAREFFMKALMTILALTFVSYALLLCSIKKLTMSRDSMKHIYRSLIIISLTMVFGWFGATLFAVALSYLNFRVFQPGLLAGLLVTFATTTNFFVYYGISTLYRGIFDSHLPIGRFKKGVSKRIGTIGTTIL</sequence>
<name>A0AAN8EWG5_TRICO</name>
<keyword evidence="3" id="KW-1185">Reference proteome</keyword>
<reference evidence="2 3" key="1">
    <citation type="submission" date="2019-10" db="EMBL/GenBank/DDBJ databases">
        <title>Assembly and Annotation for the nematode Trichostrongylus colubriformis.</title>
        <authorList>
            <person name="Martin J."/>
        </authorList>
    </citation>
    <scope>NUCLEOTIDE SEQUENCE [LARGE SCALE GENOMIC DNA]</scope>
    <source>
        <strain evidence="2">G859</strain>
        <tissue evidence="2">Whole worm</tissue>
    </source>
</reference>
<feature type="transmembrane region" description="Helical" evidence="1">
    <location>
        <begin position="108"/>
        <end position="129"/>
    </location>
</feature>
<evidence type="ECO:0000313" key="3">
    <source>
        <dbReference type="Proteomes" id="UP001331761"/>
    </source>
</evidence>
<dbReference type="AlphaFoldDB" id="A0AAN8EWG5"/>
<dbReference type="EMBL" id="WIXE01020012">
    <property type="protein sequence ID" value="KAK5969561.1"/>
    <property type="molecule type" value="Genomic_DNA"/>
</dbReference>
<comment type="caution">
    <text evidence="2">The sequence shown here is derived from an EMBL/GenBank/DDBJ whole genome shotgun (WGS) entry which is preliminary data.</text>
</comment>
<feature type="transmembrane region" description="Helical" evidence="1">
    <location>
        <begin position="76"/>
        <end position="102"/>
    </location>
</feature>